<dbReference type="AlphaFoldDB" id="A0AAV1QDG8"/>
<name>A0AAV1QDG8_SCOSC</name>
<gene>
    <name evidence="2" type="ORF">FSCOSCO3_A026074</name>
</gene>
<reference evidence="2 3" key="1">
    <citation type="submission" date="2024-01" db="EMBL/GenBank/DDBJ databases">
        <authorList>
            <person name="Alioto T."/>
            <person name="Alioto T."/>
            <person name="Gomez Garrido J."/>
        </authorList>
    </citation>
    <scope>NUCLEOTIDE SEQUENCE [LARGE SCALE GENOMIC DNA]</scope>
</reference>
<keyword evidence="1" id="KW-0732">Signal</keyword>
<evidence type="ECO:0000313" key="3">
    <source>
        <dbReference type="Proteomes" id="UP001314229"/>
    </source>
</evidence>
<dbReference type="EMBL" id="CAWUFR010001028">
    <property type="protein sequence ID" value="CAK6982462.1"/>
    <property type="molecule type" value="Genomic_DNA"/>
</dbReference>
<accession>A0AAV1QDG8</accession>
<proteinExistence type="predicted"/>
<sequence length="88" mass="10164">MMMMMARRKVYLLMWLVAAAVILSRGDPVGVKAEEFNGNLSESFNFTYNYDLYYYYPEDPGAYVSSSSSAVNYNPFHVIYVLFILCML</sequence>
<protein>
    <submittedName>
        <fullName evidence="2">Uncharacterized protein</fullName>
    </submittedName>
</protein>
<organism evidence="2 3">
    <name type="scientific">Scomber scombrus</name>
    <name type="common">Atlantic mackerel</name>
    <name type="synonym">Scomber vernalis</name>
    <dbReference type="NCBI Taxonomy" id="13677"/>
    <lineage>
        <taxon>Eukaryota</taxon>
        <taxon>Metazoa</taxon>
        <taxon>Chordata</taxon>
        <taxon>Craniata</taxon>
        <taxon>Vertebrata</taxon>
        <taxon>Euteleostomi</taxon>
        <taxon>Actinopterygii</taxon>
        <taxon>Neopterygii</taxon>
        <taxon>Teleostei</taxon>
        <taxon>Neoteleostei</taxon>
        <taxon>Acanthomorphata</taxon>
        <taxon>Pelagiaria</taxon>
        <taxon>Scombriformes</taxon>
        <taxon>Scombridae</taxon>
        <taxon>Scomber</taxon>
    </lineage>
</organism>
<evidence type="ECO:0000313" key="2">
    <source>
        <dbReference type="EMBL" id="CAK6982462.1"/>
    </source>
</evidence>
<evidence type="ECO:0000256" key="1">
    <source>
        <dbReference type="SAM" id="SignalP"/>
    </source>
</evidence>
<feature type="chain" id="PRO_5043751810" evidence="1">
    <location>
        <begin position="27"/>
        <end position="88"/>
    </location>
</feature>
<keyword evidence="3" id="KW-1185">Reference proteome</keyword>
<comment type="caution">
    <text evidence="2">The sequence shown here is derived from an EMBL/GenBank/DDBJ whole genome shotgun (WGS) entry which is preliminary data.</text>
</comment>
<dbReference type="Proteomes" id="UP001314229">
    <property type="component" value="Unassembled WGS sequence"/>
</dbReference>
<feature type="signal peptide" evidence="1">
    <location>
        <begin position="1"/>
        <end position="26"/>
    </location>
</feature>